<dbReference type="GO" id="GO:0000150">
    <property type="term" value="F:DNA strand exchange activity"/>
    <property type="evidence" value="ECO:0007669"/>
    <property type="project" value="InterPro"/>
</dbReference>
<comment type="caution">
    <text evidence="4">The sequence shown here is derived from an EMBL/GenBank/DDBJ whole genome shotgun (WGS) entry which is preliminary data.</text>
</comment>
<dbReference type="Proteomes" id="UP000015350">
    <property type="component" value="Unassembled WGS sequence"/>
</dbReference>
<dbReference type="EMBL" id="AQPH01000159">
    <property type="protein sequence ID" value="EPY00140.1"/>
    <property type="molecule type" value="Genomic_DNA"/>
</dbReference>
<dbReference type="CDD" id="cd00338">
    <property type="entry name" value="Ser_Recombinase"/>
    <property type="match status" value="1"/>
</dbReference>
<reference evidence="4 5" key="1">
    <citation type="submission" date="2013-04" db="EMBL/GenBank/DDBJ databases">
        <authorList>
            <person name="Kuznetsov B."/>
            <person name="Ivanovsky R."/>
        </authorList>
    </citation>
    <scope>NUCLEOTIDE SEQUENCE [LARGE SCALE GENOMIC DNA]</scope>
    <source>
        <strain evidence="4 5">MGU-K5</strain>
    </source>
</reference>
<accession>S9TNI5</accession>
<dbReference type="GO" id="GO:0003677">
    <property type="term" value="F:DNA binding"/>
    <property type="evidence" value="ECO:0007669"/>
    <property type="project" value="UniProtKB-KW"/>
</dbReference>
<dbReference type="RefSeq" id="WP_021133795.1">
    <property type="nucleotide sequence ID" value="NZ_AQPH01000159.1"/>
</dbReference>
<proteinExistence type="predicted"/>
<dbReference type="PATRIC" id="fig|1316936.3.peg.3468"/>
<organism evidence="4 5">
    <name type="scientific">Magnetospirillum fulvum MGU-K5</name>
    <dbReference type="NCBI Taxonomy" id="1316936"/>
    <lineage>
        <taxon>Bacteria</taxon>
        <taxon>Pseudomonadati</taxon>
        <taxon>Pseudomonadota</taxon>
        <taxon>Alphaproteobacteria</taxon>
        <taxon>Rhodospirillales</taxon>
        <taxon>Rhodospirillaceae</taxon>
        <taxon>Magnetospirillum</taxon>
    </lineage>
</organism>
<name>S9TNI5_MAGFU</name>
<dbReference type="PANTHER" id="PTHR30461:SF2">
    <property type="entry name" value="SERINE RECOMBINASE PINE-RELATED"/>
    <property type="match status" value="1"/>
</dbReference>
<dbReference type="SMART" id="SM00857">
    <property type="entry name" value="Resolvase"/>
    <property type="match status" value="1"/>
</dbReference>
<keyword evidence="1" id="KW-0238">DNA-binding</keyword>
<evidence type="ECO:0000259" key="3">
    <source>
        <dbReference type="PROSITE" id="PS51736"/>
    </source>
</evidence>
<evidence type="ECO:0000256" key="1">
    <source>
        <dbReference type="ARBA" id="ARBA00023125"/>
    </source>
</evidence>
<dbReference type="PANTHER" id="PTHR30461">
    <property type="entry name" value="DNA-INVERTASE FROM LAMBDOID PROPHAGE"/>
    <property type="match status" value="1"/>
</dbReference>
<dbReference type="InterPro" id="IPR050639">
    <property type="entry name" value="SSR_resolvase"/>
</dbReference>
<dbReference type="Pfam" id="PF00239">
    <property type="entry name" value="Resolvase"/>
    <property type="match status" value="1"/>
</dbReference>
<evidence type="ECO:0000313" key="4">
    <source>
        <dbReference type="EMBL" id="EPY00140.1"/>
    </source>
</evidence>
<dbReference type="AlphaFoldDB" id="S9TNI5"/>
<dbReference type="eggNOG" id="COG1961">
    <property type="taxonomic scope" value="Bacteria"/>
</dbReference>
<gene>
    <name evidence="4" type="ORF">K678_17611</name>
</gene>
<protein>
    <submittedName>
        <fullName evidence="4">Site-specific recombinase</fullName>
    </submittedName>
</protein>
<dbReference type="Gene3D" id="3.40.50.1390">
    <property type="entry name" value="Resolvase, N-terminal catalytic domain"/>
    <property type="match status" value="1"/>
</dbReference>
<evidence type="ECO:0000313" key="5">
    <source>
        <dbReference type="Proteomes" id="UP000015350"/>
    </source>
</evidence>
<sequence length="215" mass="23261">MASGKFVAYFRVSTDQQGASGLGLEAQRKAVIDFLNGGDWELEAEFVEIESGKRNDRPQLDEALAQCKKIGATLVIARLDRLARNVHFISGLMEAGVDFVAADMPNADRFMLHVYAAMSEHEGLRISERTKAALAAAKERGTVLGSHGAILARQNAEAADTAATALRSTVEAIRADGFNTVAAITDELNRRAVPTARGGRWHTTSVQRLLTRLRG</sequence>
<keyword evidence="2" id="KW-0233">DNA recombination</keyword>
<dbReference type="InterPro" id="IPR006119">
    <property type="entry name" value="Resolv_N"/>
</dbReference>
<evidence type="ECO:0000256" key="2">
    <source>
        <dbReference type="ARBA" id="ARBA00023172"/>
    </source>
</evidence>
<dbReference type="OrthoDB" id="2290206at2"/>
<dbReference type="STRING" id="1316936.K678_17611"/>
<feature type="domain" description="Resolvase/invertase-type recombinase catalytic" evidence="3">
    <location>
        <begin position="5"/>
        <end position="141"/>
    </location>
</feature>
<dbReference type="PROSITE" id="PS51736">
    <property type="entry name" value="RECOMBINASES_3"/>
    <property type="match status" value="1"/>
</dbReference>
<dbReference type="InterPro" id="IPR036162">
    <property type="entry name" value="Resolvase-like_N_sf"/>
</dbReference>
<dbReference type="SUPFAM" id="SSF53041">
    <property type="entry name" value="Resolvase-like"/>
    <property type="match status" value="1"/>
</dbReference>